<dbReference type="AlphaFoldDB" id="A0A397G6F7"/>
<name>A0A397G6F7_ASPTH</name>
<dbReference type="Gene3D" id="2.40.50.40">
    <property type="match status" value="1"/>
</dbReference>
<dbReference type="SUPFAM" id="SSF51621">
    <property type="entry name" value="Phosphoenolpyruvate/pyruvate domain"/>
    <property type="match status" value="1"/>
</dbReference>
<sequence length="574" mass="63637">MAVAVTAPIVIPGLHVPPTIKDLLQSSRAYNLLPDDGDQPQVQQNHLQELASLFTRFNVQKKFGLHLIHGHFQIEEDKIMLGTSLKSVRGCWTQPTSIADINPAEIHGHIFKLTASGEMQAYKYHQGPTASLDDVDPVFFQELFVLADNGTVMLDERDVKNRGTPFRITGFFLEEPGMTEFKDGETHAPTVRGTHQVFTNNKIETENQLMAILRKKSHERFGDRNDVHEDSLHKGTTTEEEDELEYEVERVLESRLGNGELQYCLKWVDYGDDPDGKCLIGPGVFDGISTHVASSVGFDFLYLAGSGSTGSYCGEPDLSIMTQTEFCKLGEMIASHTHLPVIAHADTGFGGPLNIARAVRMNEHAGIAGLHIEDQVFPKRCGQLQGKDVVDEEVFIERIRSAVEGRQDPDFVIIARTDARQAKRFGGPNAGHEAFEEGVKRLKAAVAAGADMVFMESPRTEDECKTLLKEMGDVPVLINVLPNGLMPNFKTSDCQSLGFRAAIYPYTGFIPAMLAMQRSYIALKETGTDLESCEGKTIKDFFNQVGLAKAWDFDSRISDFSYKYTGQKGEQHEG</sequence>
<dbReference type="OrthoDB" id="1923844at2759"/>
<evidence type="ECO:0000313" key="5">
    <source>
        <dbReference type="Proteomes" id="UP000215305"/>
    </source>
</evidence>
<evidence type="ECO:0000256" key="1">
    <source>
        <dbReference type="ARBA" id="ARBA00011353"/>
    </source>
</evidence>
<proteinExistence type="predicted"/>
<comment type="caution">
    <text evidence="4">The sequence shown here is derived from an EMBL/GenBank/DDBJ whole genome shotgun (WGS) entry which is preliminary data.</text>
</comment>
<dbReference type="EMBL" id="NKHU02000328">
    <property type="protein sequence ID" value="RHZ44483.1"/>
    <property type="molecule type" value="Genomic_DNA"/>
</dbReference>
<comment type="subunit">
    <text evidence="1">Component of the NuA4 histone acetyltransferase complex.</text>
</comment>
<dbReference type="Gene3D" id="3.20.20.60">
    <property type="entry name" value="Phosphoenolpyruvate-binding domains"/>
    <property type="match status" value="1"/>
</dbReference>
<dbReference type="RefSeq" id="XP_026610347.1">
    <property type="nucleotide sequence ID" value="XM_026755441.1"/>
</dbReference>
<dbReference type="CDD" id="cd00377">
    <property type="entry name" value="ICL_PEPM"/>
    <property type="match status" value="1"/>
</dbReference>
<gene>
    <name evidence="4" type="ORF">CDV56_101822</name>
</gene>
<feature type="region of interest" description="Disordered" evidence="2">
    <location>
        <begin position="225"/>
        <end position="244"/>
    </location>
</feature>
<dbReference type="GO" id="GO:0003824">
    <property type="term" value="F:catalytic activity"/>
    <property type="evidence" value="ECO:0007669"/>
    <property type="project" value="InterPro"/>
</dbReference>
<dbReference type="InterPro" id="IPR039556">
    <property type="entry name" value="ICL/PEPM"/>
</dbReference>
<feature type="domain" description="Chromo" evidence="3">
    <location>
        <begin position="246"/>
        <end position="275"/>
    </location>
</feature>
<dbReference type="InterPro" id="IPR016197">
    <property type="entry name" value="Chromo-like_dom_sf"/>
</dbReference>
<dbReference type="GeneID" id="38123796"/>
<dbReference type="PANTHER" id="PTHR42905">
    <property type="entry name" value="PHOSPHOENOLPYRUVATE CARBOXYLASE"/>
    <property type="match status" value="1"/>
</dbReference>
<evidence type="ECO:0000259" key="3">
    <source>
        <dbReference type="PROSITE" id="PS50013"/>
    </source>
</evidence>
<dbReference type="GO" id="GO:0006338">
    <property type="term" value="P:chromatin remodeling"/>
    <property type="evidence" value="ECO:0007669"/>
    <property type="project" value="UniProtKB-ARBA"/>
</dbReference>
<dbReference type="InterPro" id="IPR015813">
    <property type="entry name" value="Pyrv/PenolPyrv_kinase-like_dom"/>
</dbReference>
<accession>A0A397G6F7</accession>
<dbReference type="PROSITE" id="PS50013">
    <property type="entry name" value="CHROMO_2"/>
    <property type="match status" value="1"/>
</dbReference>
<dbReference type="STRING" id="41047.A0A397G6F7"/>
<evidence type="ECO:0000256" key="2">
    <source>
        <dbReference type="SAM" id="MobiDB-lite"/>
    </source>
</evidence>
<organism evidence="4 5">
    <name type="scientific">Aspergillus thermomutatus</name>
    <name type="common">Neosartorya pseudofischeri</name>
    <dbReference type="NCBI Taxonomy" id="41047"/>
    <lineage>
        <taxon>Eukaryota</taxon>
        <taxon>Fungi</taxon>
        <taxon>Dikarya</taxon>
        <taxon>Ascomycota</taxon>
        <taxon>Pezizomycotina</taxon>
        <taxon>Eurotiomycetes</taxon>
        <taxon>Eurotiomycetidae</taxon>
        <taxon>Eurotiales</taxon>
        <taxon>Aspergillaceae</taxon>
        <taxon>Aspergillus</taxon>
        <taxon>Aspergillus subgen. Fumigati</taxon>
    </lineage>
</organism>
<protein>
    <recommendedName>
        <fullName evidence="3">Chromo domain-containing protein</fullName>
    </recommendedName>
</protein>
<keyword evidence="5" id="KW-1185">Reference proteome</keyword>
<dbReference type="Proteomes" id="UP000215305">
    <property type="component" value="Unassembled WGS sequence"/>
</dbReference>
<dbReference type="SUPFAM" id="SSF54160">
    <property type="entry name" value="Chromo domain-like"/>
    <property type="match status" value="1"/>
</dbReference>
<dbReference type="PANTHER" id="PTHR42905:SF2">
    <property type="entry name" value="PHOSPHOENOLPYRUVATE CARBOXYLASE FAMILY PROTEIN"/>
    <property type="match status" value="1"/>
</dbReference>
<dbReference type="InterPro" id="IPR040442">
    <property type="entry name" value="Pyrv_kinase-like_dom_sf"/>
</dbReference>
<feature type="compositionally biased region" description="Basic and acidic residues" evidence="2">
    <location>
        <begin position="225"/>
        <end position="237"/>
    </location>
</feature>
<dbReference type="Pfam" id="PF13714">
    <property type="entry name" value="PEP_mutase"/>
    <property type="match status" value="1"/>
</dbReference>
<dbReference type="VEuPathDB" id="FungiDB:CDV56_101822"/>
<reference evidence="4" key="1">
    <citation type="submission" date="2018-08" db="EMBL/GenBank/DDBJ databases">
        <title>Draft genome sequence of azole-resistant Aspergillus thermomutatus (Neosartorya pseudofischeri) strain HMR AF 39, isolated from a human nasal aspirate.</title>
        <authorList>
            <person name="Parent-Michaud M."/>
            <person name="Dufresne P.J."/>
            <person name="Fournier E."/>
            <person name="Martineau C."/>
            <person name="Moreira S."/>
            <person name="Perkins V."/>
            <person name="De Repentigny L."/>
            <person name="Dufresne S.F."/>
        </authorList>
    </citation>
    <scope>NUCLEOTIDE SEQUENCE [LARGE SCALE GENOMIC DNA]</scope>
    <source>
        <strain evidence="4">HMR AF 39</strain>
    </source>
</reference>
<dbReference type="InterPro" id="IPR000953">
    <property type="entry name" value="Chromo/chromo_shadow_dom"/>
</dbReference>
<evidence type="ECO:0000313" key="4">
    <source>
        <dbReference type="EMBL" id="RHZ44483.1"/>
    </source>
</evidence>